<sequence>MSEETGLATLLGTDADTSKAEDANTRPMQSCHPFGTTLQSCTLGLLVGGELDLLARAGHENQVEHHPREDRSEEDPSRQPWERLRGNLRESSRQQADHIPVKLRAIGCCSSGAQAGNSPVTEFDPEEVEIMARMEHARWNAERWLDGWTLGPRDHDKKTSPYLLPWDELEDRIQEYDRNAVRNILHLSSLIGEKVYRCCDEPMEHADESRPSGHA</sequence>
<accession>A0A0F8XA00</accession>
<dbReference type="InterPro" id="IPR003032">
    <property type="entry name" value="Ryanodine_rcpt"/>
</dbReference>
<reference evidence="3" key="1">
    <citation type="journal article" date="2015" name="Nature">
        <title>Complex archaea that bridge the gap between prokaryotes and eukaryotes.</title>
        <authorList>
            <person name="Spang A."/>
            <person name="Saw J.H."/>
            <person name="Jorgensen S.L."/>
            <person name="Zaremba-Niedzwiedzka K."/>
            <person name="Martijn J."/>
            <person name="Lind A.E."/>
            <person name="van Eijk R."/>
            <person name="Schleper C."/>
            <person name="Guy L."/>
            <person name="Ettema T.J."/>
        </authorList>
    </citation>
    <scope>NUCLEOTIDE SEQUENCE</scope>
</reference>
<feature type="region of interest" description="Disordered" evidence="1">
    <location>
        <begin position="1"/>
        <end position="31"/>
    </location>
</feature>
<feature type="domain" description="Ryanodine receptor Ryr" evidence="2">
    <location>
        <begin position="128"/>
        <end position="192"/>
    </location>
</feature>
<name>A0A0F8XA00_9ZZZZ</name>
<gene>
    <name evidence="3" type="ORF">LCGC14_2969080</name>
</gene>
<dbReference type="AlphaFoldDB" id="A0A0F8XA00"/>
<evidence type="ECO:0000313" key="3">
    <source>
        <dbReference type="EMBL" id="KKK65942.1"/>
    </source>
</evidence>
<evidence type="ECO:0000259" key="2">
    <source>
        <dbReference type="Pfam" id="PF02026"/>
    </source>
</evidence>
<evidence type="ECO:0000256" key="1">
    <source>
        <dbReference type="SAM" id="MobiDB-lite"/>
    </source>
</evidence>
<comment type="caution">
    <text evidence="3">The sequence shown here is derived from an EMBL/GenBank/DDBJ whole genome shotgun (WGS) entry which is preliminary data.</text>
</comment>
<protein>
    <recommendedName>
        <fullName evidence="2">Ryanodine receptor Ryr domain-containing protein</fullName>
    </recommendedName>
</protein>
<feature type="region of interest" description="Disordered" evidence="1">
    <location>
        <begin position="61"/>
        <end position="80"/>
    </location>
</feature>
<proteinExistence type="predicted"/>
<dbReference type="Pfam" id="PF02026">
    <property type="entry name" value="RyR"/>
    <property type="match status" value="1"/>
</dbReference>
<dbReference type="EMBL" id="LAZR01060316">
    <property type="protein sequence ID" value="KKK65942.1"/>
    <property type="molecule type" value="Genomic_DNA"/>
</dbReference>
<dbReference type="Gene3D" id="6.20.350.10">
    <property type="match status" value="1"/>
</dbReference>
<organism evidence="3">
    <name type="scientific">marine sediment metagenome</name>
    <dbReference type="NCBI Taxonomy" id="412755"/>
    <lineage>
        <taxon>unclassified sequences</taxon>
        <taxon>metagenomes</taxon>
        <taxon>ecological metagenomes</taxon>
    </lineage>
</organism>